<gene>
    <name evidence="1" type="ORF">NM688_g2538</name>
</gene>
<protein>
    <submittedName>
        <fullName evidence="1">Uncharacterized protein</fullName>
    </submittedName>
</protein>
<sequence>MDHTTWLEHFLRLLRSGTQDVQAYSYAQLGATVHEDLGGQLRNVFERFPVKSTPTSLPSLDPDATLYVIWLGINDCGTLEQDRLPDVVTQLFEDGLSKLYIKAGARKFLLIDVPPMDRSPLAATLNAPSSISEKYVLWNDTLRRHAGTFASENPETSVFIFSSYQVISSILHDPEEYGFQKHDVSQEGGAIWLDGLHFTSDVHHIIAERLAKALHKADRVF</sequence>
<proteinExistence type="predicted"/>
<name>A0ACC1T877_9APHY</name>
<evidence type="ECO:0000313" key="2">
    <source>
        <dbReference type="Proteomes" id="UP001148662"/>
    </source>
</evidence>
<reference evidence="1" key="1">
    <citation type="submission" date="2022-07" db="EMBL/GenBank/DDBJ databases">
        <title>Genome Sequence of Phlebia brevispora.</title>
        <authorList>
            <person name="Buettner E."/>
        </authorList>
    </citation>
    <scope>NUCLEOTIDE SEQUENCE</scope>
    <source>
        <strain evidence="1">MPL23</strain>
    </source>
</reference>
<dbReference type="EMBL" id="JANHOG010000325">
    <property type="protein sequence ID" value="KAJ3555507.1"/>
    <property type="molecule type" value="Genomic_DNA"/>
</dbReference>
<accession>A0ACC1T877</accession>
<keyword evidence="2" id="KW-1185">Reference proteome</keyword>
<comment type="caution">
    <text evidence="1">The sequence shown here is derived from an EMBL/GenBank/DDBJ whole genome shotgun (WGS) entry which is preliminary data.</text>
</comment>
<organism evidence="1 2">
    <name type="scientific">Phlebia brevispora</name>
    <dbReference type="NCBI Taxonomy" id="194682"/>
    <lineage>
        <taxon>Eukaryota</taxon>
        <taxon>Fungi</taxon>
        <taxon>Dikarya</taxon>
        <taxon>Basidiomycota</taxon>
        <taxon>Agaricomycotina</taxon>
        <taxon>Agaricomycetes</taxon>
        <taxon>Polyporales</taxon>
        <taxon>Meruliaceae</taxon>
        <taxon>Phlebia</taxon>
    </lineage>
</organism>
<dbReference type="Proteomes" id="UP001148662">
    <property type="component" value="Unassembled WGS sequence"/>
</dbReference>
<evidence type="ECO:0000313" key="1">
    <source>
        <dbReference type="EMBL" id="KAJ3555507.1"/>
    </source>
</evidence>